<evidence type="ECO:0000313" key="5">
    <source>
        <dbReference type="Proteomes" id="UP000632125"/>
    </source>
</evidence>
<dbReference type="Gene3D" id="3.20.20.70">
    <property type="entry name" value="Aldolase class I"/>
    <property type="match status" value="1"/>
</dbReference>
<dbReference type="CDD" id="cd00947">
    <property type="entry name" value="TBP_aldolase_IIB"/>
    <property type="match status" value="1"/>
</dbReference>
<keyword evidence="3" id="KW-0479">Metal-binding</keyword>
<dbReference type="PANTHER" id="PTHR30304">
    <property type="entry name" value="D-TAGATOSE-1,6-BISPHOSPHATE ALDOLASE"/>
    <property type="match status" value="1"/>
</dbReference>
<evidence type="ECO:0000256" key="2">
    <source>
        <dbReference type="PIRSR" id="PIRSR001359-2"/>
    </source>
</evidence>
<dbReference type="AlphaFoldDB" id="A0A927CVY5"/>
<dbReference type="GO" id="GO:0016832">
    <property type="term" value="F:aldehyde-lyase activity"/>
    <property type="evidence" value="ECO:0007669"/>
    <property type="project" value="InterPro"/>
</dbReference>
<sequence>MANRQKSNGVMTLKQALAVAESGRFALGSFSPRYTPLIEAVLKAGQAADSPLIVQISEKELIRYGITPEEFGERFYERMAGLSITVPAVLHLDHTKSLDVIAAAIDAGFTSVMIDASEKPLADNIAVTREVVEYAHARGVSVEAELGMIGTTDFIETDKDEELYTDPAEAKQFVLATGVDALAVSCGTAHGVYAVRQPKIDFARLRAIRALTPVHLVLHGGSGVPAEMMGEAIRLPGGGVSKVNIATDLELSFLSAIGREERIANEACKALPDETLAKGREAVERTVADKIGAFLGSRGKAGLYAAK</sequence>
<dbReference type="EMBL" id="JACXIY010000050">
    <property type="protein sequence ID" value="MBD2872530.1"/>
    <property type="molecule type" value="Genomic_DNA"/>
</dbReference>
<gene>
    <name evidence="4" type="ORF">IDH41_28515</name>
</gene>
<feature type="binding site" evidence="2">
    <location>
        <begin position="244"/>
        <end position="247"/>
    </location>
    <ligand>
        <name>dihydroxyacetone phosphate</name>
        <dbReference type="ChEBI" id="CHEBI:57642"/>
    </ligand>
</feature>
<dbReference type="RefSeq" id="WP_190867299.1">
    <property type="nucleotide sequence ID" value="NZ_JACXIY010000050.1"/>
</dbReference>
<keyword evidence="3" id="KW-0862">Zinc</keyword>
<feature type="binding site" evidence="2">
    <location>
        <position position="191"/>
    </location>
    <ligand>
        <name>dihydroxyacetone phosphate</name>
        <dbReference type="ChEBI" id="CHEBI:57642"/>
    </ligand>
</feature>
<evidence type="ECO:0000313" key="4">
    <source>
        <dbReference type="EMBL" id="MBD2872530.1"/>
    </source>
</evidence>
<proteinExistence type="predicted"/>
<reference evidence="4" key="1">
    <citation type="submission" date="2020-09" db="EMBL/GenBank/DDBJ databases">
        <title>A novel bacterium of genus Paenibacillus, isolated from South China Sea.</title>
        <authorList>
            <person name="Huang H."/>
            <person name="Mo K."/>
            <person name="Hu Y."/>
        </authorList>
    </citation>
    <scope>NUCLEOTIDE SEQUENCE</scope>
    <source>
        <strain evidence="4">IB182493</strain>
    </source>
</reference>
<comment type="cofactor">
    <cofactor evidence="3">
        <name>Zn(2+)</name>
        <dbReference type="ChEBI" id="CHEBI:29105"/>
    </cofactor>
    <text evidence="3">Binds 2 Zn(2+) ions per subunit. One is catalytic and the other provides a structural contribution.</text>
</comment>
<comment type="caution">
    <text evidence="4">The sequence shown here is derived from an EMBL/GenBank/DDBJ whole genome shotgun (WGS) entry which is preliminary data.</text>
</comment>
<dbReference type="NCBIfam" id="TIGR00167">
    <property type="entry name" value="cbbA"/>
    <property type="match status" value="1"/>
</dbReference>
<feature type="binding site" evidence="2">
    <location>
        <begin position="220"/>
        <end position="222"/>
    </location>
    <ligand>
        <name>dihydroxyacetone phosphate</name>
        <dbReference type="ChEBI" id="CHEBI:57642"/>
    </ligand>
</feature>
<feature type="binding site" evidence="3">
    <location>
        <position position="115"/>
    </location>
    <ligand>
        <name>Zn(2+)</name>
        <dbReference type="ChEBI" id="CHEBI:29105"/>
        <label>2</label>
    </ligand>
</feature>
<feature type="binding site" evidence="3">
    <location>
        <position position="94"/>
    </location>
    <ligand>
        <name>Zn(2+)</name>
        <dbReference type="ChEBI" id="CHEBI:29105"/>
        <label>1</label>
        <note>catalytic</note>
    </ligand>
</feature>
<dbReference type="InterPro" id="IPR050246">
    <property type="entry name" value="Class_II_FBP_aldolase"/>
</dbReference>
<protein>
    <submittedName>
        <fullName evidence="4">Class II fructose-bisphosphate aldolase</fullName>
    </submittedName>
</protein>
<evidence type="ECO:0000256" key="1">
    <source>
        <dbReference type="PIRSR" id="PIRSR001359-1"/>
    </source>
</evidence>
<organism evidence="4 5">
    <name type="scientific">Paenibacillus arenilitoris</name>
    <dbReference type="NCBI Taxonomy" id="2772299"/>
    <lineage>
        <taxon>Bacteria</taxon>
        <taxon>Bacillati</taxon>
        <taxon>Bacillota</taxon>
        <taxon>Bacilli</taxon>
        <taxon>Bacillales</taxon>
        <taxon>Paenibacillaceae</taxon>
        <taxon>Paenibacillus</taxon>
    </lineage>
</organism>
<dbReference type="SUPFAM" id="SSF51569">
    <property type="entry name" value="Aldolase"/>
    <property type="match status" value="1"/>
</dbReference>
<feature type="binding site" evidence="3">
    <location>
        <position position="145"/>
    </location>
    <ligand>
        <name>Zn(2+)</name>
        <dbReference type="ChEBI" id="CHEBI:29105"/>
        <label>2</label>
    </ligand>
</feature>
<feature type="binding site" evidence="3">
    <location>
        <position position="219"/>
    </location>
    <ligand>
        <name>Zn(2+)</name>
        <dbReference type="ChEBI" id="CHEBI:29105"/>
        <label>1</label>
        <note>catalytic</note>
    </ligand>
</feature>
<dbReference type="InterPro" id="IPR013785">
    <property type="entry name" value="Aldolase_TIM"/>
</dbReference>
<dbReference type="PANTHER" id="PTHR30304:SF0">
    <property type="entry name" value="D-TAGATOSE-1,6-BISPHOSPHATE ALDOLASE SUBUNIT GATY-RELATED"/>
    <property type="match status" value="1"/>
</dbReference>
<feature type="active site" description="Proton donor" evidence="1">
    <location>
        <position position="93"/>
    </location>
</feature>
<feature type="binding site" evidence="3">
    <location>
        <position position="190"/>
    </location>
    <ligand>
        <name>Zn(2+)</name>
        <dbReference type="ChEBI" id="CHEBI:29105"/>
        <label>1</label>
        <note>catalytic</note>
    </ligand>
</feature>
<dbReference type="GO" id="GO:0008270">
    <property type="term" value="F:zinc ion binding"/>
    <property type="evidence" value="ECO:0007669"/>
    <property type="project" value="InterPro"/>
</dbReference>
<dbReference type="Pfam" id="PF01116">
    <property type="entry name" value="F_bP_aldolase"/>
    <property type="match status" value="1"/>
</dbReference>
<evidence type="ECO:0000256" key="3">
    <source>
        <dbReference type="PIRSR" id="PIRSR001359-3"/>
    </source>
</evidence>
<dbReference type="Proteomes" id="UP000632125">
    <property type="component" value="Unassembled WGS sequence"/>
</dbReference>
<name>A0A927CVY5_9BACL</name>
<dbReference type="InterPro" id="IPR000771">
    <property type="entry name" value="FBA_II"/>
</dbReference>
<dbReference type="PIRSF" id="PIRSF001359">
    <property type="entry name" value="F_bP_aldolase_II"/>
    <property type="match status" value="1"/>
</dbReference>
<keyword evidence="5" id="KW-1185">Reference proteome</keyword>
<accession>A0A927CVY5</accession>
<dbReference type="GO" id="GO:0005975">
    <property type="term" value="P:carbohydrate metabolic process"/>
    <property type="evidence" value="ECO:0007669"/>
    <property type="project" value="InterPro"/>
</dbReference>